<feature type="binding site" evidence="7">
    <location>
        <position position="114"/>
    </location>
    <ligand>
        <name>Zn(2+)</name>
        <dbReference type="ChEBI" id="CHEBI:29105"/>
        <note>catalytic</note>
    </ligand>
</feature>
<dbReference type="InterPro" id="IPR016473">
    <property type="entry name" value="dCMP_deaminase"/>
</dbReference>
<comment type="caution">
    <text evidence="9">The sequence shown here is derived from an EMBL/GenBank/DDBJ whole genome shotgun (WGS) entry which is preliminary data.</text>
</comment>
<dbReference type="EMBL" id="PEZG01000064">
    <property type="protein sequence ID" value="PIS15559.1"/>
    <property type="molecule type" value="Genomic_DNA"/>
</dbReference>
<sequence length="156" mass="17346">MKKTFKRPEWDEYFIQIAHVVKTRSNCIRGRVGALIVKNKQILATGYNGTPSGIKNCFEGGCKRCWNRQTGKLKSGEKKDTCICLHAEQNALLQAAYHGISTNGADMYLTDSPCLQCAKMIINSGIKKIIAEKEFSDPLGTQLLKQAGVKLVILKR</sequence>
<evidence type="ECO:0000256" key="7">
    <source>
        <dbReference type="PIRSR" id="PIRSR006019-2"/>
    </source>
</evidence>
<dbReference type="Gene3D" id="3.40.140.10">
    <property type="entry name" value="Cytidine Deaminase, domain 2"/>
    <property type="match status" value="1"/>
</dbReference>
<reference evidence="10" key="1">
    <citation type="submission" date="2017-09" db="EMBL/GenBank/DDBJ databases">
        <title>Depth-based differentiation of microbial function through sediment-hosted aquifers and enrichment of novel symbionts in the deep terrestrial subsurface.</title>
        <authorList>
            <person name="Probst A.J."/>
            <person name="Ladd B."/>
            <person name="Jarett J.K."/>
            <person name="Geller-Mcgrath D.E."/>
            <person name="Sieber C.M.K."/>
            <person name="Emerson J.B."/>
            <person name="Anantharaman K."/>
            <person name="Thomas B.C."/>
            <person name="Malmstrom R."/>
            <person name="Stieglmeier M."/>
            <person name="Klingl A."/>
            <person name="Woyke T."/>
            <person name="Ryan C.M."/>
            <person name="Banfield J.F."/>
        </authorList>
    </citation>
    <scope>NUCLEOTIDE SEQUENCE [LARGE SCALE GENOMIC DNA]</scope>
</reference>
<dbReference type="InterPro" id="IPR016192">
    <property type="entry name" value="APOBEC/CMP_deaminase_Zn-bd"/>
</dbReference>
<evidence type="ECO:0000256" key="5">
    <source>
        <dbReference type="ARBA" id="ARBA00022833"/>
    </source>
</evidence>
<dbReference type="Pfam" id="PF00383">
    <property type="entry name" value="dCMP_cyt_deam_1"/>
    <property type="match status" value="1"/>
</dbReference>
<dbReference type="InterPro" id="IPR016193">
    <property type="entry name" value="Cytidine_deaminase-like"/>
</dbReference>
<evidence type="ECO:0000256" key="6">
    <source>
        <dbReference type="PIRSR" id="PIRSR006019-1"/>
    </source>
</evidence>
<proteinExistence type="inferred from homology"/>
<protein>
    <submittedName>
        <fullName evidence="9">Cytidine deaminase</fullName>
    </submittedName>
</protein>
<dbReference type="InterPro" id="IPR035105">
    <property type="entry name" value="Deoxycytidylate_deaminase_dom"/>
</dbReference>
<dbReference type="SUPFAM" id="SSF53927">
    <property type="entry name" value="Cytidine deaminase-like"/>
    <property type="match status" value="1"/>
</dbReference>
<evidence type="ECO:0000259" key="8">
    <source>
        <dbReference type="PROSITE" id="PS51747"/>
    </source>
</evidence>
<keyword evidence="3 7" id="KW-0479">Metal-binding</keyword>
<organism evidence="9 10">
    <name type="scientific">Candidatus Roizmanbacteria bacterium CG09_land_8_20_14_0_10_41_9</name>
    <dbReference type="NCBI Taxonomy" id="1974850"/>
    <lineage>
        <taxon>Bacteria</taxon>
        <taxon>Candidatus Roizmaniibacteriota</taxon>
    </lineage>
</organism>
<evidence type="ECO:0000256" key="1">
    <source>
        <dbReference type="ARBA" id="ARBA00001947"/>
    </source>
</evidence>
<dbReference type="GO" id="GO:0005737">
    <property type="term" value="C:cytoplasm"/>
    <property type="evidence" value="ECO:0007669"/>
    <property type="project" value="TreeGrafter"/>
</dbReference>
<evidence type="ECO:0000256" key="4">
    <source>
        <dbReference type="ARBA" id="ARBA00022801"/>
    </source>
</evidence>
<keyword evidence="4" id="KW-0378">Hydrolase</keyword>
<dbReference type="CDD" id="cd01286">
    <property type="entry name" value="deoxycytidylate_deaminase"/>
    <property type="match status" value="1"/>
</dbReference>
<feature type="binding site" evidence="7">
    <location>
        <position position="117"/>
    </location>
    <ligand>
        <name>Zn(2+)</name>
        <dbReference type="ChEBI" id="CHEBI:29105"/>
        <note>catalytic</note>
    </ligand>
</feature>
<accession>A0A2H0WUF5</accession>
<evidence type="ECO:0000313" key="10">
    <source>
        <dbReference type="Proteomes" id="UP000231198"/>
    </source>
</evidence>
<evidence type="ECO:0000256" key="2">
    <source>
        <dbReference type="ARBA" id="ARBA00006576"/>
    </source>
</evidence>
<comment type="cofactor">
    <cofactor evidence="1 7">
        <name>Zn(2+)</name>
        <dbReference type="ChEBI" id="CHEBI:29105"/>
    </cofactor>
</comment>
<dbReference type="PROSITE" id="PS00903">
    <property type="entry name" value="CYT_DCMP_DEAMINASES_1"/>
    <property type="match status" value="1"/>
</dbReference>
<dbReference type="GO" id="GO:0006220">
    <property type="term" value="P:pyrimidine nucleotide metabolic process"/>
    <property type="evidence" value="ECO:0007669"/>
    <property type="project" value="InterPro"/>
</dbReference>
<dbReference type="InterPro" id="IPR015517">
    <property type="entry name" value="dCMP_deaminase-rel"/>
</dbReference>
<name>A0A2H0WUF5_9BACT</name>
<comment type="similarity">
    <text evidence="2">Belongs to the cytidine and deoxycytidylate deaminase family.</text>
</comment>
<evidence type="ECO:0000256" key="3">
    <source>
        <dbReference type="ARBA" id="ARBA00022723"/>
    </source>
</evidence>
<dbReference type="GO" id="GO:0008270">
    <property type="term" value="F:zinc ion binding"/>
    <property type="evidence" value="ECO:0007669"/>
    <property type="project" value="InterPro"/>
</dbReference>
<dbReference type="InterPro" id="IPR002125">
    <property type="entry name" value="CMP_dCMP_dom"/>
</dbReference>
<dbReference type="PANTHER" id="PTHR11086">
    <property type="entry name" value="DEOXYCYTIDYLATE DEAMINASE-RELATED"/>
    <property type="match status" value="1"/>
</dbReference>
<keyword evidence="5 7" id="KW-0862">Zinc</keyword>
<dbReference type="PANTHER" id="PTHR11086:SF18">
    <property type="entry name" value="DEOXYCYTIDYLATE DEAMINASE"/>
    <property type="match status" value="1"/>
</dbReference>
<dbReference type="PROSITE" id="PS51747">
    <property type="entry name" value="CYT_DCMP_DEAMINASES_2"/>
    <property type="match status" value="1"/>
</dbReference>
<evidence type="ECO:0000313" key="9">
    <source>
        <dbReference type="EMBL" id="PIS15559.1"/>
    </source>
</evidence>
<feature type="binding site" evidence="7">
    <location>
        <position position="86"/>
    </location>
    <ligand>
        <name>Zn(2+)</name>
        <dbReference type="ChEBI" id="CHEBI:29105"/>
        <note>catalytic</note>
    </ligand>
</feature>
<dbReference type="AlphaFoldDB" id="A0A2H0WUF5"/>
<gene>
    <name evidence="9" type="ORF">COT62_03040</name>
</gene>
<dbReference type="PIRSF" id="PIRSF006019">
    <property type="entry name" value="dCMP_deaminase"/>
    <property type="match status" value="1"/>
</dbReference>
<feature type="domain" description="CMP/dCMP-type deaminase" evidence="8">
    <location>
        <begin position="9"/>
        <end position="151"/>
    </location>
</feature>
<feature type="active site" description="Proton donor" evidence="6">
    <location>
        <position position="88"/>
    </location>
</feature>
<dbReference type="GO" id="GO:0004132">
    <property type="term" value="F:dCMP deaminase activity"/>
    <property type="evidence" value="ECO:0007669"/>
    <property type="project" value="InterPro"/>
</dbReference>
<dbReference type="Proteomes" id="UP000231198">
    <property type="component" value="Unassembled WGS sequence"/>
</dbReference>